<feature type="compositionally biased region" description="Basic and acidic residues" evidence="1">
    <location>
        <begin position="1"/>
        <end position="19"/>
    </location>
</feature>
<dbReference type="HOGENOM" id="CLU_2776739_0_0_1"/>
<protein>
    <submittedName>
        <fullName evidence="2">Uncharacterized protein</fullName>
    </submittedName>
</protein>
<dbReference type="AlphaFoldDB" id="W3XQ84"/>
<reference evidence="3" key="1">
    <citation type="journal article" date="2015" name="BMC Genomics">
        <title>Genomic and transcriptomic analysis of the endophytic fungus Pestalotiopsis fici reveals its lifestyle and high potential for synthesis of natural products.</title>
        <authorList>
            <person name="Wang X."/>
            <person name="Zhang X."/>
            <person name="Liu L."/>
            <person name="Xiang M."/>
            <person name="Wang W."/>
            <person name="Sun X."/>
            <person name="Che Y."/>
            <person name="Guo L."/>
            <person name="Liu G."/>
            <person name="Guo L."/>
            <person name="Wang C."/>
            <person name="Yin W.B."/>
            <person name="Stadler M."/>
            <person name="Zhang X."/>
            <person name="Liu X."/>
        </authorList>
    </citation>
    <scope>NUCLEOTIDE SEQUENCE [LARGE SCALE GENOMIC DNA]</scope>
    <source>
        <strain evidence="3">W106-1 / CGMCC3.15140</strain>
    </source>
</reference>
<evidence type="ECO:0000313" key="2">
    <source>
        <dbReference type="EMBL" id="ETS88149.1"/>
    </source>
</evidence>
<name>W3XQ84_PESFW</name>
<keyword evidence="3" id="KW-1185">Reference proteome</keyword>
<dbReference type="KEGG" id="pfy:PFICI_01977"/>
<dbReference type="EMBL" id="KI912109">
    <property type="protein sequence ID" value="ETS88149.1"/>
    <property type="molecule type" value="Genomic_DNA"/>
</dbReference>
<dbReference type="RefSeq" id="XP_007828749.1">
    <property type="nucleotide sequence ID" value="XM_007830558.1"/>
</dbReference>
<organism evidence="2 3">
    <name type="scientific">Pestalotiopsis fici (strain W106-1 / CGMCC3.15140)</name>
    <dbReference type="NCBI Taxonomy" id="1229662"/>
    <lineage>
        <taxon>Eukaryota</taxon>
        <taxon>Fungi</taxon>
        <taxon>Dikarya</taxon>
        <taxon>Ascomycota</taxon>
        <taxon>Pezizomycotina</taxon>
        <taxon>Sordariomycetes</taxon>
        <taxon>Xylariomycetidae</taxon>
        <taxon>Amphisphaeriales</taxon>
        <taxon>Sporocadaceae</taxon>
        <taxon>Pestalotiopsis</taxon>
    </lineage>
</organism>
<dbReference type="GeneID" id="19266990"/>
<gene>
    <name evidence="2" type="ORF">PFICI_01977</name>
</gene>
<dbReference type="InParanoid" id="W3XQ84"/>
<accession>W3XQ84</accession>
<proteinExistence type="predicted"/>
<sequence>MKVWTDARLDHDAYDDAANKKSKKAKPTKRRTKDQRKKDQEQDLFGIGCQFEQTDMASTTYDRMGRSDI</sequence>
<evidence type="ECO:0000256" key="1">
    <source>
        <dbReference type="SAM" id="MobiDB-lite"/>
    </source>
</evidence>
<evidence type="ECO:0000313" key="3">
    <source>
        <dbReference type="Proteomes" id="UP000030651"/>
    </source>
</evidence>
<dbReference type="Proteomes" id="UP000030651">
    <property type="component" value="Unassembled WGS sequence"/>
</dbReference>
<feature type="compositionally biased region" description="Basic residues" evidence="1">
    <location>
        <begin position="20"/>
        <end position="35"/>
    </location>
</feature>
<feature type="region of interest" description="Disordered" evidence="1">
    <location>
        <begin position="1"/>
        <end position="50"/>
    </location>
</feature>